<feature type="region of interest" description="Disordered" evidence="2">
    <location>
        <begin position="110"/>
        <end position="141"/>
    </location>
</feature>
<reference evidence="3 4" key="1">
    <citation type="journal article" date="2023" name="G3 (Bethesda)">
        <title>A chromosome-length genome assembly and annotation of blackberry (Rubus argutus, cv. 'Hillquist').</title>
        <authorList>
            <person name="Bruna T."/>
            <person name="Aryal R."/>
            <person name="Dudchenko O."/>
            <person name="Sargent D.J."/>
            <person name="Mead D."/>
            <person name="Buti M."/>
            <person name="Cavallini A."/>
            <person name="Hytonen T."/>
            <person name="Andres J."/>
            <person name="Pham M."/>
            <person name="Weisz D."/>
            <person name="Mascagni F."/>
            <person name="Usai G."/>
            <person name="Natali L."/>
            <person name="Bassil N."/>
            <person name="Fernandez G.E."/>
            <person name="Lomsadze A."/>
            <person name="Armour M."/>
            <person name="Olukolu B."/>
            <person name="Poorten T."/>
            <person name="Britton C."/>
            <person name="Davik J."/>
            <person name="Ashrafi H."/>
            <person name="Aiden E.L."/>
            <person name="Borodovsky M."/>
            <person name="Worthington M."/>
        </authorList>
    </citation>
    <scope>NUCLEOTIDE SEQUENCE [LARGE SCALE GENOMIC DNA]</scope>
    <source>
        <strain evidence="3">PI 553951</strain>
    </source>
</reference>
<dbReference type="EMBL" id="JBEDUW010000001">
    <property type="protein sequence ID" value="KAK9950361.1"/>
    <property type="molecule type" value="Genomic_DNA"/>
</dbReference>
<sequence>MANGYDGKFAEKFSGLAISSAAESPVRFPNNNNAGNDSSLFQVMKAVEAAEATIKQQVEENIRLRTELQNKILELDRYDSSFIDYLFRSLGCSSLSRADDPWSERLRGSYEAHQPIPPVGSQEDRTKSPGTTSLGDPSGTLVLHQESLKPNADASLQTRAETTHSGSSKINGTMKEHPGSQPPVDNAGFSHLSSPSTTSFSPGRFNTQGEYDPRSLWKQDLIGKIHEHEEEIMQLRKHLSDYSIKESQIRNEKYFWRSALLLCVRPLINSNRILLMLHQKLYLTDKT</sequence>
<keyword evidence="4" id="KW-1185">Reference proteome</keyword>
<evidence type="ECO:0000256" key="2">
    <source>
        <dbReference type="SAM" id="MobiDB-lite"/>
    </source>
</evidence>
<gene>
    <name evidence="3" type="ORF">M0R45_005854</name>
</gene>
<accession>A0AAW1YNU1</accession>
<keyword evidence="1" id="KW-0175">Coiled coil</keyword>
<protein>
    <submittedName>
        <fullName evidence="3">Uncharacterized protein</fullName>
    </submittedName>
</protein>
<feature type="compositionally biased region" description="Polar residues" evidence="2">
    <location>
        <begin position="154"/>
        <end position="171"/>
    </location>
</feature>
<feature type="region of interest" description="Disordered" evidence="2">
    <location>
        <begin position="153"/>
        <end position="211"/>
    </location>
</feature>
<proteinExistence type="predicted"/>
<dbReference type="PANTHER" id="PTHR31149:SF10">
    <property type="entry name" value="OS05G0100900 PROTEIN"/>
    <property type="match status" value="1"/>
</dbReference>
<dbReference type="GO" id="GO:0005886">
    <property type="term" value="C:plasma membrane"/>
    <property type="evidence" value="ECO:0007669"/>
    <property type="project" value="TreeGrafter"/>
</dbReference>
<feature type="compositionally biased region" description="Low complexity" evidence="2">
    <location>
        <begin position="189"/>
        <end position="202"/>
    </location>
</feature>
<evidence type="ECO:0000313" key="3">
    <source>
        <dbReference type="EMBL" id="KAK9950361.1"/>
    </source>
</evidence>
<comment type="caution">
    <text evidence="3">The sequence shown here is derived from an EMBL/GenBank/DDBJ whole genome shotgun (WGS) entry which is preliminary data.</text>
</comment>
<name>A0AAW1YNU1_RUBAR</name>
<evidence type="ECO:0000313" key="4">
    <source>
        <dbReference type="Proteomes" id="UP001457282"/>
    </source>
</evidence>
<organism evidence="3 4">
    <name type="scientific">Rubus argutus</name>
    <name type="common">Southern blackberry</name>
    <dbReference type="NCBI Taxonomy" id="59490"/>
    <lineage>
        <taxon>Eukaryota</taxon>
        <taxon>Viridiplantae</taxon>
        <taxon>Streptophyta</taxon>
        <taxon>Embryophyta</taxon>
        <taxon>Tracheophyta</taxon>
        <taxon>Spermatophyta</taxon>
        <taxon>Magnoliopsida</taxon>
        <taxon>eudicotyledons</taxon>
        <taxon>Gunneridae</taxon>
        <taxon>Pentapetalae</taxon>
        <taxon>rosids</taxon>
        <taxon>fabids</taxon>
        <taxon>Rosales</taxon>
        <taxon>Rosaceae</taxon>
        <taxon>Rosoideae</taxon>
        <taxon>Rosoideae incertae sedis</taxon>
        <taxon>Rubus</taxon>
    </lineage>
</organism>
<dbReference type="AlphaFoldDB" id="A0AAW1YNU1"/>
<dbReference type="PANTHER" id="PTHR31149">
    <property type="entry name" value="EXPRESSED PROTEIN"/>
    <property type="match status" value="1"/>
</dbReference>
<evidence type="ECO:0000256" key="1">
    <source>
        <dbReference type="SAM" id="Coils"/>
    </source>
</evidence>
<feature type="coiled-coil region" evidence="1">
    <location>
        <begin position="218"/>
        <end position="245"/>
    </location>
</feature>
<dbReference type="Proteomes" id="UP001457282">
    <property type="component" value="Unassembled WGS sequence"/>
</dbReference>